<accession>A0A1M4VXA6</accession>
<dbReference type="Pfam" id="PF07454">
    <property type="entry name" value="SpoIIP"/>
    <property type="match status" value="1"/>
</dbReference>
<proteinExistence type="predicted"/>
<dbReference type="Proteomes" id="UP000184196">
    <property type="component" value="Unassembled WGS sequence"/>
</dbReference>
<gene>
    <name evidence="3" type="ORF">SAMN02745218_00765</name>
</gene>
<keyword evidence="2" id="KW-0812">Transmembrane</keyword>
<evidence type="ECO:0000256" key="2">
    <source>
        <dbReference type="SAM" id="Phobius"/>
    </source>
</evidence>
<reference evidence="4" key="1">
    <citation type="submission" date="2016-11" db="EMBL/GenBank/DDBJ databases">
        <authorList>
            <person name="Varghese N."/>
            <person name="Submissions S."/>
        </authorList>
    </citation>
    <scope>NUCLEOTIDE SEQUENCE [LARGE SCALE GENOMIC DNA]</scope>
    <source>
        <strain evidence="4">DSM 11792</strain>
    </source>
</reference>
<dbReference type="OrthoDB" id="1633470at2"/>
<sequence length="427" mass="47148">MTGAKSRIIWGIGLLLVGISLLLGLSVSRLTRPVWSVTTFFKEAENDHQAGVVYTVKDEQGRVISQASRRVTVGDEIFTAESRHYRVTGVKGNTAYARYLGMDRDLLAYNEYYSHLGVPAVRMMARSTRPVGIYHTHSDESYVPTDGSESIPFKGGIYQVGEALVNRLKNSGVRVDYDRTPHDPHDDNAYYRSRRTAVKLMQNNPIAIFDVHRDGISDPSYYQRYISNEDVAQTRLVVGRENPRMQANLDFAKRLMSYANSLHKPVVKEIFTAQGNYNQDLMPTALLIEAGTHTNTKGEAERGIALLADAVPVVLGLTGPAPGGAPKPVTDRTAGTPGSWKALGWIIALTLLGGGAFLLISAGSWDRAKSRLSDFFGREFASFFAPRRARKPDLDTAEKATETPAEGHRDPDAGEAARDHLERIRQD</sequence>
<name>A0A1M4VXA6_9FIRM</name>
<keyword evidence="2" id="KW-0472">Membrane</keyword>
<dbReference type="EMBL" id="FQUW01000008">
    <property type="protein sequence ID" value="SHE73631.1"/>
    <property type="molecule type" value="Genomic_DNA"/>
</dbReference>
<keyword evidence="4" id="KW-1185">Reference proteome</keyword>
<keyword evidence="2" id="KW-1133">Transmembrane helix</keyword>
<feature type="compositionally biased region" description="Basic and acidic residues" evidence="1">
    <location>
        <begin position="391"/>
        <end position="427"/>
    </location>
</feature>
<feature type="region of interest" description="Disordered" evidence="1">
    <location>
        <begin position="390"/>
        <end position="427"/>
    </location>
</feature>
<dbReference type="RefSeq" id="WP_073163321.1">
    <property type="nucleotide sequence ID" value="NZ_FQUW01000008.1"/>
</dbReference>
<dbReference type="AlphaFoldDB" id="A0A1M4VXA6"/>
<dbReference type="InterPro" id="IPR010897">
    <property type="entry name" value="Spore_II_P"/>
</dbReference>
<protein>
    <submittedName>
        <fullName evidence="3">Stage II sporulation protein P</fullName>
    </submittedName>
</protein>
<evidence type="ECO:0000256" key="1">
    <source>
        <dbReference type="SAM" id="MobiDB-lite"/>
    </source>
</evidence>
<organism evidence="3 4">
    <name type="scientific">Desulfofundulus australicus DSM 11792</name>
    <dbReference type="NCBI Taxonomy" id="1121425"/>
    <lineage>
        <taxon>Bacteria</taxon>
        <taxon>Bacillati</taxon>
        <taxon>Bacillota</taxon>
        <taxon>Clostridia</taxon>
        <taxon>Eubacteriales</taxon>
        <taxon>Peptococcaceae</taxon>
        <taxon>Desulfofundulus</taxon>
    </lineage>
</organism>
<dbReference type="NCBIfam" id="TIGR02867">
    <property type="entry name" value="spore_II_P"/>
    <property type="match status" value="1"/>
</dbReference>
<feature type="transmembrane region" description="Helical" evidence="2">
    <location>
        <begin position="342"/>
        <end position="362"/>
    </location>
</feature>
<evidence type="ECO:0000313" key="4">
    <source>
        <dbReference type="Proteomes" id="UP000184196"/>
    </source>
</evidence>
<evidence type="ECO:0000313" key="3">
    <source>
        <dbReference type="EMBL" id="SHE73631.1"/>
    </source>
</evidence>